<dbReference type="AlphaFoldDB" id="A0A5V1NQ81"/>
<dbReference type="PROSITE" id="PS51257">
    <property type="entry name" value="PROKAR_LIPOPROTEIN"/>
    <property type="match status" value="1"/>
</dbReference>
<reference evidence="1" key="1">
    <citation type="submission" date="2018-07" db="EMBL/GenBank/DDBJ databases">
        <authorList>
            <consortium name="PulseNet: The National Subtyping Network for Foodborne Disease Surveillance"/>
            <person name="Tarr C.L."/>
            <person name="Trees E."/>
            <person name="Katz L.S."/>
            <person name="Carleton-Romer H.A."/>
            <person name="Stroika S."/>
            <person name="Kucerova Z."/>
            <person name="Roache K.F."/>
            <person name="Sabol A.L."/>
            <person name="Besser J."/>
            <person name="Gerner-Smidt P."/>
        </authorList>
    </citation>
    <scope>NUCLEOTIDE SEQUENCE</scope>
    <source>
        <strain evidence="1">2015AM-1025</strain>
    </source>
</reference>
<organism evidence="1">
    <name type="scientific">Salmonella enterica</name>
    <name type="common">Salmonella choleraesuis</name>
    <dbReference type="NCBI Taxonomy" id="28901"/>
    <lineage>
        <taxon>Bacteria</taxon>
        <taxon>Pseudomonadati</taxon>
        <taxon>Pseudomonadota</taxon>
        <taxon>Gammaproteobacteria</taxon>
        <taxon>Enterobacterales</taxon>
        <taxon>Enterobacteriaceae</taxon>
        <taxon>Salmonella</taxon>
    </lineage>
</organism>
<sequence>MTNKMTVIILAAIVTGCSSPPPPVPVEWDKAAAPLNTRLPQWRDNNVIVPSPTVNGKWTSSVSAQSFHDTTWTPAVFYAVAHSTRIVVSAQPRTDFFNARNWLRQNGAKGVIEYQPVFNCLTCRETTIYFSR</sequence>
<protein>
    <submittedName>
        <fullName evidence="1">Cag pathogenicity island protein Cag12</fullName>
    </submittedName>
</protein>
<name>A0A5V1NQ81_SALER</name>
<accession>A0A5V1NQ81</accession>
<dbReference type="Pfam" id="PF13117">
    <property type="entry name" value="Cag12"/>
    <property type="match status" value="1"/>
</dbReference>
<dbReference type="InterPro" id="IPR025264">
    <property type="entry name" value="Cag12"/>
</dbReference>
<comment type="caution">
    <text evidence="1">The sequence shown here is derived from an EMBL/GenBank/DDBJ whole genome shotgun (WGS) entry which is preliminary data.</text>
</comment>
<dbReference type="EMBL" id="AAGYBE010000005">
    <property type="protein sequence ID" value="EBT2238057.1"/>
    <property type="molecule type" value="Genomic_DNA"/>
</dbReference>
<gene>
    <name evidence="1" type="ORF">CJH89_13285</name>
</gene>
<proteinExistence type="predicted"/>
<evidence type="ECO:0000313" key="1">
    <source>
        <dbReference type="EMBL" id="EBT2238057.1"/>
    </source>
</evidence>